<dbReference type="SMART" id="SM00382">
    <property type="entry name" value="AAA"/>
    <property type="match status" value="1"/>
</dbReference>
<gene>
    <name evidence="5" type="ORF">HMPREF9233_01669</name>
</gene>
<dbReference type="AlphaFoldDB" id="K9EUN8"/>
<keyword evidence="6" id="KW-1185">Reference proteome</keyword>
<dbReference type="Proteomes" id="UP000009888">
    <property type="component" value="Unassembled WGS sequence"/>
</dbReference>
<evidence type="ECO:0000313" key="5">
    <source>
        <dbReference type="EMBL" id="EKU94722.1"/>
    </source>
</evidence>
<organism evidence="5 6">
    <name type="scientific">Actinobaculum massiliense ACS-171-V-Col2</name>
    <dbReference type="NCBI Taxonomy" id="883066"/>
    <lineage>
        <taxon>Bacteria</taxon>
        <taxon>Bacillati</taxon>
        <taxon>Actinomycetota</taxon>
        <taxon>Actinomycetes</taxon>
        <taxon>Actinomycetales</taxon>
        <taxon>Actinomycetaceae</taxon>
        <taxon>Actinobaculum</taxon>
    </lineage>
</organism>
<dbReference type="Pfam" id="PF00005">
    <property type="entry name" value="ABC_tran"/>
    <property type="match status" value="1"/>
</dbReference>
<keyword evidence="3" id="KW-0067">ATP-binding</keyword>
<dbReference type="HOGENOM" id="CLU_000604_1_11_11"/>
<dbReference type="PROSITE" id="PS50893">
    <property type="entry name" value="ABC_TRANSPORTER_2"/>
    <property type="match status" value="1"/>
</dbReference>
<dbReference type="GO" id="GO:0016887">
    <property type="term" value="F:ATP hydrolysis activity"/>
    <property type="evidence" value="ECO:0007669"/>
    <property type="project" value="InterPro"/>
</dbReference>
<keyword evidence="1" id="KW-0813">Transport</keyword>
<evidence type="ECO:0000259" key="4">
    <source>
        <dbReference type="PROSITE" id="PS50893"/>
    </source>
</evidence>
<dbReference type="PANTHER" id="PTHR43158:SF2">
    <property type="entry name" value="SKFA PEPTIDE EXPORT ATP-BINDING PROTEIN SKFE"/>
    <property type="match status" value="1"/>
</dbReference>
<dbReference type="InterPro" id="IPR003439">
    <property type="entry name" value="ABC_transporter-like_ATP-bd"/>
</dbReference>
<dbReference type="InterPro" id="IPR003593">
    <property type="entry name" value="AAA+_ATPase"/>
</dbReference>
<dbReference type="PROSITE" id="PS00211">
    <property type="entry name" value="ABC_TRANSPORTER_1"/>
    <property type="match status" value="1"/>
</dbReference>
<dbReference type="InterPro" id="IPR017871">
    <property type="entry name" value="ABC_transporter-like_CS"/>
</dbReference>
<proteinExistence type="predicted"/>
<comment type="caution">
    <text evidence="5">The sequence shown here is derived from an EMBL/GenBank/DDBJ whole genome shotgun (WGS) entry which is preliminary data.</text>
</comment>
<feature type="domain" description="ABC transporter" evidence="4">
    <location>
        <begin position="5"/>
        <end position="245"/>
    </location>
</feature>
<dbReference type="eggNOG" id="COG1119">
    <property type="taxonomic scope" value="Bacteria"/>
</dbReference>
<name>K9EUN8_9ACTO</name>
<dbReference type="CDD" id="cd03225">
    <property type="entry name" value="ABC_cobalt_CbiO_domain1"/>
    <property type="match status" value="1"/>
</dbReference>
<sequence length="262" mass="28513">MGDVISISGARVRRGKTEILRGVDWDVNSNERWVVFGPNGAGKTTLIQIAAARMFPTAGKVEIVGERLGKIDVRELRSVVGVTSAAVDERIPEGETVFEAVRTAAFGNTAGFREKYDEQDDGRARLLLRQLGISQIADRPVVHISSGERKRLGLARALMPNPELLILDEPTAGLDLAGREQLVATLAWLAKKPSSPVLVVVTHHMEDIPEGFTHALLMKNGQVYAAGPIEETMTSEKLSGLFDYPLSVQKVAGRYVAFRASK</sequence>
<dbReference type="InterPro" id="IPR015856">
    <property type="entry name" value="ABC_transpr_CbiO/EcfA_su"/>
</dbReference>
<dbReference type="InterPro" id="IPR027417">
    <property type="entry name" value="P-loop_NTPase"/>
</dbReference>
<dbReference type="GO" id="GO:0005524">
    <property type="term" value="F:ATP binding"/>
    <property type="evidence" value="ECO:0007669"/>
    <property type="project" value="UniProtKB-KW"/>
</dbReference>
<evidence type="ECO:0000256" key="2">
    <source>
        <dbReference type="ARBA" id="ARBA00022741"/>
    </source>
</evidence>
<reference evidence="5 6" key="1">
    <citation type="submission" date="2012-09" db="EMBL/GenBank/DDBJ databases">
        <title>The Genome Sequence of Actinobaculum massiliae ACS-171-V-COL2.</title>
        <authorList>
            <consortium name="The Broad Institute Genome Sequencing Platform"/>
            <person name="Earl A."/>
            <person name="Ward D."/>
            <person name="Feldgarden M."/>
            <person name="Gevers D."/>
            <person name="Saerens B."/>
            <person name="Vaneechoutte M."/>
            <person name="Walker B."/>
            <person name="Young S.K."/>
            <person name="Zeng Q."/>
            <person name="Gargeya S."/>
            <person name="Fitzgerald M."/>
            <person name="Haas B."/>
            <person name="Abouelleil A."/>
            <person name="Alvarado L."/>
            <person name="Arachchi H.M."/>
            <person name="Berlin A."/>
            <person name="Chapman S.B."/>
            <person name="Goldberg J."/>
            <person name="Griggs A."/>
            <person name="Gujja S."/>
            <person name="Hansen M."/>
            <person name="Howarth C."/>
            <person name="Imamovic A."/>
            <person name="Larimer J."/>
            <person name="McCowen C."/>
            <person name="Montmayeur A."/>
            <person name="Murphy C."/>
            <person name="Neiman D."/>
            <person name="Pearson M."/>
            <person name="Priest M."/>
            <person name="Roberts A."/>
            <person name="Saif S."/>
            <person name="Shea T."/>
            <person name="Sisk P."/>
            <person name="Sykes S."/>
            <person name="Wortman J."/>
            <person name="Nusbaum C."/>
            <person name="Birren B."/>
        </authorList>
    </citation>
    <scope>NUCLEOTIDE SEQUENCE [LARGE SCALE GENOMIC DNA]</scope>
    <source>
        <strain evidence="6">ACS-171-V-Col2</strain>
    </source>
</reference>
<dbReference type="GO" id="GO:0016020">
    <property type="term" value="C:membrane"/>
    <property type="evidence" value="ECO:0007669"/>
    <property type="project" value="InterPro"/>
</dbReference>
<dbReference type="RefSeq" id="WP_007001874.1">
    <property type="nucleotide sequence ID" value="NZ_JH992956.1"/>
</dbReference>
<dbReference type="GO" id="GO:0022857">
    <property type="term" value="F:transmembrane transporter activity"/>
    <property type="evidence" value="ECO:0007669"/>
    <property type="project" value="UniProtKB-ARBA"/>
</dbReference>
<dbReference type="EMBL" id="AGWL01000008">
    <property type="protein sequence ID" value="EKU94722.1"/>
    <property type="molecule type" value="Genomic_DNA"/>
</dbReference>
<protein>
    <recommendedName>
        <fullName evidence="4">ABC transporter domain-containing protein</fullName>
    </recommendedName>
</protein>
<evidence type="ECO:0000256" key="1">
    <source>
        <dbReference type="ARBA" id="ARBA00022448"/>
    </source>
</evidence>
<dbReference type="Gene3D" id="3.40.50.300">
    <property type="entry name" value="P-loop containing nucleotide triphosphate hydrolases"/>
    <property type="match status" value="1"/>
</dbReference>
<evidence type="ECO:0000256" key="3">
    <source>
        <dbReference type="ARBA" id="ARBA00022840"/>
    </source>
</evidence>
<dbReference type="STRING" id="202789.GCA_001457435_00434"/>
<dbReference type="SUPFAM" id="SSF52540">
    <property type="entry name" value="P-loop containing nucleoside triphosphate hydrolases"/>
    <property type="match status" value="1"/>
</dbReference>
<evidence type="ECO:0000313" key="6">
    <source>
        <dbReference type="Proteomes" id="UP000009888"/>
    </source>
</evidence>
<dbReference type="PANTHER" id="PTHR43158">
    <property type="entry name" value="SKFA PEPTIDE EXPORT ATP-BINDING PROTEIN SKFE"/>
    <property type="match status" value="1"/>
</dbReference>
<accession>K9EUN8</accession>
<keyword evidence="2" id="KW-0547">Nucleotide-binding</keyword>
<dbReference type="PATRIC" id="fig|883066.3.peg.1731"/>